<dbReference type="EMBL" id="BMMS01000020">
    <property type="protein sequence ID" value="GGO93415.1"/>
    <property type="molecule type" value="Genomic_DNA"/>
</dbReference>
<dbReference type="Pfam" id="PF00005">
    <property type="entry name" value="ABC_tran"/>
    <property type="match status" value="1"/>
</dbReference>
<feature type="domain" description="ABC transporter" evidence="7">
    <location>
        <begin position="15"/>
        <end position="229"/>
    </location>
</feature>
<gene>
    <name evidence="8" type="primary">ssuB2</name>
    <name evidence="8" type="ORF">GCM10012280_45900</name>
</gene>
<reference evidence="8" key="2">
    <citation type="submission" date="2020-09" db="EMBL/GenBank/DDBJ databases">
        <authorList>
            <person name="Sun Q."/>
            <person name="Zhou Y."/>
        </authorList>
    </citation>
    <scope>NUCLEOTIDE SEQUENCE</scope>
    <source>
        <strain evidence="8">CGMCC 4.7201</strain>
    </source>
</reference>
<dbReference type="InterPro" id="IPR003439">
    <property type="entry name" value="ABC_transporter-like_ATP-bd"/>
</dbReference>
<dbReference type="InterPro" id="IPR003593">
    <property type="entry name" value="AAA+_ATPase"/>
</dbReference>
<comment type="caution">
    <text evidence="8">The sequence shown here is derived from an EMBL/GenBank/DDBJ whole genome shotgun (WGS) entry which is preliminary data.</text>
</comment>
<sequence>MSAPVATRHRRQAGAVVDKVVRRFGDRVVLDHLDLTIADEELVVLLGPSGCGKSTLLRLLAGLDRPDGGLVEVPAKRAIVFQADRLLPWQRVLRNVTLGLRGPDAQKRGREVLAEVGLSGREGAWPKELSGGEAQRVSLARALVSEPELVLLDEPFAALDAITRLRMHDLVRALRSKHHAAMLLVTHDVDEAIALADRVVVMRDGRIGASHHLRLSAAEREASVAREELRSTLLEDLGLAHQH</sequence>
<dbReference type="InterPro" id="IPR017871">
    <property type="entry name" value="ABC_transporter-like_CS"/>
</dbReference>
<name>A0A918DYV6_9ACTN</name>
<dbReference type="RefSeq" id="WP_189133655.1">
    <property type="nucleotide sequence ID" value="NZ_BMMS01000020.1"/>
</dbReference>
<dbReference type="SMART" id="SM00382">
    <property type="entry name" value="AAA"/>
    <property type="match status" value="1"/>
</dbReference>
<dbReference type="GO" id="GO:0005524">
    <property type="term" value="F:ATP binding"/>
    <property type="evidence" value="ECO:0007669"/>
    <property type="project" value="UniProtKB-KW"/>
</dbReference>
<accession>A0A918DYV6</accession>
<dbReference type="SUPFAM" id="SSF52540">
    <property type="entry name" value="P-loop containing nucleoside triphosphate hydrolases"/>
    <property type="match status" value="1"/>
</dbReference>
<dbReference type="Gene3D" id="3.40.50.300">
    <property type="entry name" value="P-loop containing nucleotide triphosphate hydrolases"/>
    <property type="match status" value="1"/>
</dbReference>
<keyword evidence="4 8" id="KW-0067">ATP-binding</keyword>
<dbReference type="Proteomes" id="UP000641932">
    <property type="component" value="Unassembled WGS sequence"/>
</dbReference>
<keyword evidence="6" id="KW-0472">Membrane</keyword>
<evidence type="ECO:0000256" key="5">
    <source>
        <dbReference type="ARBA" id="ARBA00022967"/>
    </source>
</evidence>
<dbReference type="InterPro" id="IPR050166">
    <property type="entry name" value="ABC_transporter_ATP-bind"/>
</dbReference>
<dbReference type="GO" id="GO:0016887">
    <property type="term" value="F:ATP hydrolysis activity"/>
    <property type="evidence" value="ECO:0007669"/>
    <property type="project" value="InterPro"/>
</dbReference>
<keyword evidence="9" id="KW-1185">Reference proteome</keyword>
<dbReference type="PANTHER" id="PTHR42788">
    <property type="entry name" value="TAURINE IMPORT ATP-BINDING PROTEIN-RELATED"/>
    <property type="match status" value="1"/>
</dbReference>
<evidence type="ECO:0000313" key="9">
    <source>
        <dbReference type="Proteomes" id="UP000641932"/>
    </source>
</evidence>
<keyword evidence="3" id="KW-0547">Nucleotide-binding</keyword>
<evidence type="ECO:0000256" key="2">
    <source>
        <dbReference type="ARBA" id="ARBA00022475"/>
    </source>
</evidence>
<evidence type="ECO:0000256" key="6">
    <source>
        <dbReference type="ARBA" id="ARBA00023136"/>
    </source>
</evidence>
<protein>
    <submittedName>
        <fullName evidence="8">Aliphatic sulfonates import ATP-binding protein SsuB 2</fullName>
    </submittedName>
</protein>
<keyword evidence="1" id="KW-0813">Transport</keyword>
<evidence type="ECO:0000259" key="7">
    <source>
        <dbReference type="PROSITE" id="PS50893"/>
    </source>
</evidence>
<dbReference type="InterPro" id="IPR027417">
    <property type="entry name" value="P-loop_NTPase"/>
</dbReference>
<evidence type="ECO:0000256" key="1">
    <source>
        <dbReference type="ARBA" id="ARBA00022448"/>
    </source>
</evidence>
<keyword evidence="5" id="KW-1278">Translocase</keyword>
<keyword evidence="2" id="KW-1003">Cell membrane</keyword>
<evidence type="ECO:0000313" key="8">
    <source>
        <dbReference type="EMBL" id="GGO93415.1"/>
    </source>
</evidence>
<dbReference type="PANTHER" id="PTHR42788:SF17">
    <property type="entry name" value="ALIPHATIC SULFONATES IMPORT ATP-BINDING PROTEIN SSUB"/>
    <property type="match status" value="1"/>
</dbReference>
<dbReference type="AlphaFoldDB" id="A0A918DYV6"/>
<evidence type="ECO:0000256" key="3">
    <source>
        <dbReference type="ARBA" id="ARBA00022741"/>
    </source>
</evidence>
<dbReference type="PROSITE" id="PS00211">
    <property type="entry name" value="ABC_TRANSPORTER_1"/>
    <property type="match status" value="1"/>
</dbReference>
<reference evidence="8" key="1">
    <citation type="journal article" date="2014" name="Int. J. Syst. Evol. Microbiol.">
        <title>Complete genome sequence of Corynebacterium casei LMG S-19264T (=DSM 44701T), isolated from a smear-ripened cheese.</title>
        <authorList>
            <consortium name="US DOE Joint Genome Institute (JGI-PGF)"/>
            <person name="Walter F."/>
            <person name="Albersmeier A."/>
            <person name="Kalinowski J."/>
            <person name="Ruckert C."/>
        </authorList>
    </citation>
    <scope>NUCLEOTIDE SEQUENCE</scope>
    <source>
        <strain evidence="8">CGMCC 4.7201</strain>
    </source>
</reference>
<proteinExistence type="predicted"/>
<organism evidence="8 9">
    <name type="scientific">Wenjunlia tyrosinilytica</name>
    <dbReference type="NCBI Taxonomy" id="1544741"/>
    <lineage>
        <taxon>Bacteria</taxon>
        <taxon>Bacillati</taxon>
        <taxon>Actinomycetota</taxon>
        <taxon>Actinomycetes</taxon>
        <taxon>Kitasatosporales</taxon>
        <taxon>Streptomycetaceae</taxon>
        <taxon>Wenjunlia</taxon>
    </lineage>
</organism>
<dbReference type="PROSITE" id="PS50893">
    <property type="entry name" value="ABC_TRANSPORTER_2"/>
    <property type="match status" value="1"/>
</dbReference>
<evidence type="ECO:0000256" key="4">
    <source>
        <dbReference type="ARBA" id="ARBA00022840"/>
    </source>
</evidence>